<dbReference type="InterPro" id="IPR039420">
    <property type="entry name" value="WalR-like"/>
</dbReference>
<accession>A0A8E6B5U8</accession>
<proteinExistence type="predicted"/>
<keyword evidence="4" id="KW-0804">Transcription</keyword>
<organism evidence="8 9">
    <name type="scientific">Telmatocola sphagniphila</name>
    <dbReference type="NCBI Taxonomy" id="1123043"/>
    <lineage>
        <taxon>Bacteria</taxon>
        <taxon>Pseudomonadati</taxon>
        <taxon>Planctomycetota</taxon>
        <taxon>Planctomycetia</taxon>
        <taxon>Gemmatales</taxon>
        <taxon>Gemmataceae</taxon>
    </lineage>
</organism>
<dbReference type="SMART" id="SM00421">
    <property type="entry name" value="HTH_LUXR"/>
    <property type="match status" value="1"/>
</dbReference>
<dbReference type="InterPro" id="IPR058245">
    <property type="entry name" value="NreC/VraR/RcsB-like_REC"/>
</dbReference>
<evidence type="ECO:0000313" key="8">
    <source>
        <dbReference type="EMBL" id="QVL31824.1"/>
    </source>
</evidence>
<dbReference type="GO" id="GO:0000160">
    <property type="term" value="P:phosphorelay signal transduction system"/>
    <property type="evidence" value="ECO:0007669"/>
    <property type="project" value="InterPro"/>
</dbReference>
<evidence type="ECO:0000256" key="5">
    <source>
        <dbReference type="PROSITE-ProRule" id="PRU00169"/>
    </source>
</evidence>
<dbReference type="PROSITE" id="PS50043">
    <property type="entry name" value="HTH_LUXR_2"/>
    <property type="match status" value="1"/>
</dbReference>
<dbReference type="InterPro" id="IPR016032">
    <property type="entry name" value="Sig_transdc_resp-reg_C-effctor"/>
</dbReference>
<dbReference type="PRINTS" id="PR00038">
    <property type="entry name" value="HTHLUXR"/>
</dbReference>
<dbReference type="InterPro" id="IPR001789">
    <property type="entry name" value="Sig_transdc_resp-reg_receiver"/>
</dbReference>
<dbReference type="AlphaFoldDB" id="A0A8E6B5U8"/>
<dbReference type="RefSeq" id="WP_213496157.1">
    <property type="nucleotide sequence ID" value="NZ_CP074694.1"/>
</dbReference>
<evidence type="ECO:0000256" key="3">
    <source>
        <dbReference type="ARBA" id="ARBA00023125"/>
    </source>
</evidence>
<dbReference type="PROSITE" id="PS50110">
    <property type="entry name" value="RESPONSE_REGULATORY"/>
    <property type="match status" value="1"/>
</dbReference>
<keyword evidence="3" id="KW-0238">DNA-binding</keyword>
<keyword evidence="1" id="KW-0597">Phosphoprotein</keyword>
<dbReference type="KEGG" id="tsph:KIH39_23795"/>
<dbReference type="EMBL" id="CP074694">
    <property type="protein sequence ID" value="QVL31824.1"/>
    <property type="molecule type" value="Genomic_DNA"/>
</dbReference>
<evidence type="ECO:0000313" key="9">
    <source>
        <dbReference type="Proteomes" id="UP000676194"/>
    </source>
</evidence>
<dbReference type="InterPro" id="IPR011006">
    <property type="entry name" value="CheY-like_superfamily"/>
</dbReference>
<evidence type="ECO:0000256" key="4">
    <source>
        <dbReference type="ARBA" id="ARBA00023163"/>
    </source>
</evidence>
<dbReference type="Pfam" id="PF00196">
    <property type="entry name" value="GerE"/>
    <property type="match status" value="1"/>
</dbReference>
<dbReference type="Gene3D" id="3.40.50.2300">
    <property type="match status" value="1"/>
</dbReference>
<dbReference type="InterPro" id="IPR000792">
    <property type="entry name" value="Tscrpt_reg_LuxR_C"/>
</dbReference>
<evidence type="ECO:0000259" key="6">
    <source>
        <dbReference type="PROSITE" id="PS50043"/>
    </source>
</evidence>
<evidence type="ECO:0000259" key="7">
    <source>
        <dbReference type="PROSITE" id="PS50110"/>
    </source>
</evidence>
<keyword evidence="2" id="KW-0805">Transcription regulation</keyword>
<protein>
    <submittedName>
        <fullName evidence="8">Response regulator transcription factor</fullName>
    </submittedName>
</protein>
<reference evidence="8" key="1">
    <citation type="submission" date="2021-05" db="EMBL/GenBank/DDBJ databases">
        <title>Complete genome sequence of the cellulolytic planctomycete Telmatocola sphagniphila SP2T and characterization of the first cellulase from planctomycetes.</title>
        <authorList>
            <person name="Rakitin A.L."/>
            <person name="Beletsky A.V."/>
            <person name="Naumoff D.G."/>
            <person name="Kulichevskaya I.S."/>
            <person name="Mardanov A.V."/>
            <person name="Ravin N.V."/>
            <person name="Dedysh S.N."/>
        </authorList>
    </citation>
    <scope>NUCLEOTIDE SEQUENCE</scope>
    <source>
        <strain evidence="8">SP2T</strain>
    </source>
</reference>
<feature type="domain" description="HTH luxR-type" evidence="6">
    <location>
        <begin position="143"/>
        <end position="208"/>
    </location>
</feature>
<dbReference type="PANTHER" id="PTHR43214:SF41">
    <property type="entry name" value="NITRATE_NITRITE RESPONSE REGULATOR PROTEIN NARP"/>
    <property type="match status" value="1"/>
</dbReference>
<dbReference type="CDD" id="cd06170">
    <property type="entry name" value="LuxR_C_like"/>
    <property type="match status" value="1"/>
</dbReference>
<gene>
    <name evidence="8" type="ORF">KIH39_23795</name>
</gene>
<dbReference type="CDD" id="cd17535">
    <property type="entry name" value="REC_NarL-like"/>
    <property type="match status" value="1"/>
</dbReference>
<name>A0A8E6B5U8_9BACT</name>
<dbReference type="PROSITE" id="PS00622">
    <property type="entry name" value="HTH_LUXR_1"/>
    <property type="match status" value="1"/>
</dbReference>
<dbReference type="Proteomes" id="UP000676194">
    <property type="component" value="Chromosome"/>
</dbReference>
<dbReference type="SUPFAM" id="SSF52172">
    <property type="entry name" value="CheY-like"/>
    <property type="match status" value="1"/>
</dbReference>
<keyword evidence="9" id="KW-1185">Reference proteome</keyword>
<dbReference type="PANTHER" id="PTHR43214">
    <property type="entry name" value="TWO-COMPONENT RESPONSE REGULATOR"/>
    <property type="match status" value="1"/>
</dbReference>
<dbReference type="GO" id="GO:0006355">
    <property type="term" value="P:regulation of DNA-templated transcription"/>
    <property type="evidence" value="ECO:0007669"/>
    <property type="project" value="InterPro"/>
</dbReference>
<feature type="domain" description="Response regulatory" evidence="7">
    <location>
        <begin position="5"/>
        <end position="119"/>
    </location>
</feature>
<evidence type="ECO:0000256" key="2">
    <source>
        <dbReference type="ARBA" id="ARBA00023015"/>
    </source>
</evidence>
<evidence type="ECO:0000256" key="1">
    <source>
        <dbReference type="ARBA" id="ARBA00022553"/>
    </source>
</evidence>
<dbReference type="GO" id="GO:0003677">
    <property type="term" value="F:DNA binding"/>
    <property type="evidence" value="ECO:0007669"/>
    <property type="project" value="UniProtKB-KW"/>
</dbReference>
<sequence>MSVTQLLLADSRTLLREALKCAITRTSTIEVVGEACHFNDLSKHKRAPDVISLSRGFPPEGGVSSIPEIKKIWPTTKILILTDPDDLSICRSAHLAGCHGMVLLDCNLAEFATAVQSLHQGKNYIPTRLQEMMERPIKPRKADRTPMQSLSNRERQVLICLSRGMSYKQIAEKLFLGVKSIETYRARLFSKLNFDSKADLMRFAIDNGLMNPALEV</sequence>
<comment type="caution">
    <text evidence="5">Lacks conserved residue(s) required for the propagation of feature annotation.</text>
</comment>
<dbReference type="SUPFAM" id="SSF46894">
    <property type="entry name" value="C-terminal effector domain of the bipartite response regulators"/>
    <property type="match status" value="1"/>
</dbReference>